<dbReference type="SUPFAM" id="SSF103473">
    <property type="entry name" value="MFS general substrate transporter"/>
    <property type="match status" value="1"/>
</dbReference>
<dbReference type="GO" id="GO:0046943">
    <property type="term" value="F:carboxylic acid transmembrane transporter activity"/>
    <property type="evidence" value="ECO:0007669"/>
    <property type="project" value="TreeGrafter"/>
</dbReference>
<gene>
    <name evidence="8" type="ORF">DNHGIG_05230</name>
</gene>
<evidence type="ECO:0000313" key="9">
    <source>
        <dbReference type="Proteomes" id="UP001057291"/>
    </source>
</evidence>
<feature type="transmembrane region" description="Helical" evidence="6">
    <location>
        <begin position="12"/>
        <end position="38"/>
    </location>
</feature>
<name>A0AAV4LBA7_9BACL</name>
<feature type="transmembrane region" description="Helical" evidence="6">
    <location>
        <begin position="276"/>
        <end position="293"/>
    </location>
</feature>
<dbReference type="GO" id="GO:0005886">
    <property type="term" value="C:plasma membrane"/>
    <property type="evidence" value="ECO:0007669"/>
    <property type="project" value="UniProtKB-SubCell"/>
</dbReference>
<dbReference type="InterPro" id="IPR005828">
    <property type="entry name" value="MFS_sugar_transport-like"/>
</dbReference>
<sequence length="427" mass="46664">MSNEVNIQARKALYAAFIGYMLDGFDYMIFTLSLALIIKAFQLSTGQAGLLATASLFISAFGGLFAGTLSDYIGRVRTLAITIVLYAVFTGLTGLATNYQQLFIYRALEGLGFGGAWAAGAALVSESAPADRRGRWLGWVQSSWALGWGLALIVYLIFSSISHGENGWRILFIIGALPALFIFYILRQVKEPEIWLQTMEMKRKLKQEKFQTENKESLRQKIISLTFFQLWAPDLIGRTLVGLLLSTGALFGYYSIFTFLPTYLQKVRHLTAVGSGPYLAMVVIGSFIGYLTSGWLNDKLGRRKNFLFFSIGSAIIILLYTYIIQNNSILILLSLPLGFFASGIFSGFGSYLAELFPSRVRGAAQGFVYNGGRAIASSGPALIGYLSSSLGGLGQAITIFGPASYLLCVIAILLLPETKGKELKALD</sequence>
<dbReference type="EMBL" id="BOQE01000001">
    <property type="protein sequence ID" value="GIM44974.1"/>
    <property type="molecule type" value="Genomic_DNA"/>
</dbReference>
<feature type="transmembrane region" description="Helical" evidence="6">
    <location>
        <begin position="50"/>
        <end position="69"/>
    </location>
</feature>
<feature type="transmembrane region" description="Helical" evidence="6">
    <location>
        <begin position="136"/>
        <end position="161"/>
    </location>
</feature>
<evidence type="ECO:0000256" key="1">
    <source>
        <dbReference type="ARBA" id="ARBA00004651"/>
    </source>
</evidence>
<feature type="transmembrane region" description="Helical" evidence="6">
    <location>
        <begin position="76"/>
        <end position="97"/>
    </location>
</feature>
<dbReference type="InterPro" id="IPR020846">
    <property type="entry name" value="MFS_dom"/>
</dbReference>
<feature type="transmembrane region" description="Helical" evidence="6">
    <location>
        <begin position="235"/>
        <end position="256"/>
    </location>
</feature>
<dbReference type="Pfam" id="PF00083">
    <property type="entry name" value="Sugar_tr"/>
    <property type="match status" value="1"/>
</dbReference>
<reference evidence="8" key="1">
    <citation type="journal article" date="2023" name="Int. J. Syst. Evol. Microbiol.">
        <title>Collibacillus ludicampi gen. nov., sp. nov., a new soil bacterium of the family Alicyclobacillaceae.</title>
        <authorList>
            <person name="Jojima T."/>
            <person name="Ioku Y."/>
            <person name="Fukuta Y."/>
            <person name="Shirasaka N."/>
            <person name="Matsumura Y."/>
            <person name="Mori M."/>
        </authorList>
    </citation>
    <scope>NUCLEOTIDE SEQUENCE</scope>
    <source>
        <strain evidence="8">TP075</strain>
    </source>
</reference>
<feature type="transmembrane region" description="Helical" evidence="6">
    <location>
        <begin position="103"/>
        <end position="124"/>
    </location>
</feature>
<evidence type="ECO:0000256" key="6">
    <source>
        <dbReference type="SAM" id="Phobius"/>
    </source>
</evidence>
<keyword evidence="3 6" id="KW-0812">Transmembrane</keyword>
<feature type="transmembrane region" description="Helical" evidence="6">
    <location>
        <begin position="329"/>
        <end position="355"/>
    </location>
</feature>
<feature type="domain" description="Major facilitator superfamily (MFS) profile" evidence="7">
    <location>
        <begin position="12"/>
        <end position="419"/>
    </location>
</feature>
<evidence type="ECO:0000256" key="5">
    <source>
        <dbReference type="ARBA" id="ARBA00023136"/>
    </source>
</evidence>
<feature type="transmembrane region" description="Helical" evidence="6">
    <location>
        <begin position="393"/>
        <end position="415"/>
    </location>
</feature>
<keyword evidence="9" id="KW-1185">Reference proteome</keyword>
<accession>A0AAV4LBA7</accession>
<dbReference type="PROSITE" id="PS00217">
    <property type="entry name" value="SUGAR_TRANSPORT_2"/>
    <property type="match status" value="1"/>
</dbReference>
<keyword evidence="4 6" id="KW-1133">Transmembrane helix</keyword>
<dbReference type="Gene3D" id="1.20.1250.20">
    <property type="entry name" value="MFS general substrate transporter like domains"/>
    <property type="match status" value="1"/>
</dbReference>
<dbReference type="RefSeq" id="WP_282198221.1">
    <property type="nucleotide sequence ID" value="NZ_BOQE01000001.1"/>
</dbReference>
<dbReference type="PROSITE" id="PS50850">
    <property type="entry name" value="MFS"/>
    <property type="match status" value="1"/>
</dbReference>
<dbReference type="PANTHER" id="PTHR23508:SF10">
    <property type="entry name" value="CARBOXYLIC ACID TRANSPORTER PROTEIN HOMOLOG"/>
    <property type="match status" value="1"/>
</dbReference>
<evidence type="ECO:0000256" key="2">
    <source>
        <dbReference type="ARBA" id="ARBA00022448"/>
    </source>
</evidence>
<feature type="transmembrane region" description="Helical" evidence="6">
    <location>
        <begin position="167"/>
        <end position="186"/>
    </location>
</feature>
<dbReference type="InterPro" id="IPR005829">
    <property type="entry name" value="Sugar_transporter_CS"/>
</dbReference>
<comment type="caution">
    <text evidence="8">The sequence shown here is derived from an EMBL/GenBank/DDBJ whole genome shotgun (WGS) entry which is preliminary data.</text>
</comment>
<evidence type="ECO:0000259" key="7">
    <source>
        <dbReference type="PROSITE" id="PS50850"/>
    </source>
</evidence>
<dbReference type="PANTHER" id="PTHR23508">
    <property type="entry name" value="CARBOXYLIC ACID TRANSPORTER PROTEIN HOMOLOG"/>
    <property type="match status" value="1"/>
</dbReference>
<evidence type="ECO:0000256" key="4">
    <source>
        <dbReference type="ARBA" id="ARBA00022989"/>
    </source>
</evidence>
<dbReference type="InterPro" id="IPR036259">
    <property type="entry name" value="MFS_trans_sf"/>
</dbReference>
<dbReference type="Proteomes" id="UP001057291">
    <property type="component" value="Unassembled WGS sequence"/>
</dbReference>
<evidence type="ECO:0000313" key="8">
    <source>
        <dbReference type="EMBL" id="GIM44974.1"/>
    </source>
</evidence>
<comment type="subcellular location">
    <subcellularLocation>
        <location evidence="1">Cell membrane</location>
        <topology evidence="1">Multi-pass membrane protein</topology>
    </subcellularLocation>
</comment>
<dbReference type="AlphaFoldDB" id="A0AAV4LBA7"/>
<protein>
    <submittedName>
        <fullName evidence="8">MFS transporter</fullName>
    </submittedName>
</protein>
<proteinExistence type="predicted"/>
<evidence type="ECO:0000256" key="3">
    <source>
        <dbReference type="ARBA" id="ARBA00022692"/>
    </source>
</evidence>
<keyword evidence="2" id="KW-0813">Transport</keyword>
<feature type="transmembrane region" description="Helical" evidence="6">
    <location>
        <begin position="305"/>
        <end position="323"/>
    </location>
</feature>
<keyword evidence="5 6" id="KW-0472">Membrane</keyword>
<organism evidence="8 9">
    <name type="scientific">Collibacillus ludicampi</name>
    <dbReference type="NCBI Taxonomy" id="2771369"/>
    <lineage>
        <taxon>Bacteria</taxon>
        <taxon>Bacillati</taxon>
        <taxon>Bacillota</taxon>
        <taxon>Bacilli</taxon>
        <taxon>Bacillales</taxon>
        <taxon>Alicyclobacillaceae</taxon>
        <taxon>Collibacillus</taxon>
    </lineage>
</organism>